<keyword evidence="5" id="KW-1185">Reference proteome</keyword>
<reference evidence="3 5" key="1">
    <citation type="journal article" date="2023" name="Microb. Genom.">
        <title>Mesoterricola silvestris gen. nov., sp. nov., Mesoterricola sediminis sp. nov., Geothrix oryzae sp. nov., Geothrix edaphica sp. nov., Geothrix rubra sp. nov., and Geothrix limicola sp. nov., six novel members of Acidobacteriota isolated from soils.</title>
        <authorList>
            <person name="Weisberg A.J."/>
            <person name="Pearce E."/>
            <person name="Kramer C.G."/>
            <person name="Chang J.H."/>
            <person name="Clarke C.R."/>
        </authorList>
    </citation>
    <scope>NUCLEOTIDE SEQUENCE</scope>
    <source>
        <strain evidence="4 5">NB05-1H</strain>
        <strain evidence="3">NRRL_B-16521</strain>
    </source>
</reference>
<dbReference type="GeneID" id="69812477"/>
<sequence length="263" mass="28825">MSPDPFQNLDPTQPVKVLPRYLSGPGAGDLYTAWPLPFDEDWLMHLPDDGTASAISPCLRLWTCFTPDPEVRAKGTWTIGANQVPFGQTTWQITFDATTPVELLHDVHAELLDIYRDDRSSDQDRLFCDSTAPQEAYAPLFARGWTHNVKTNGTQTFRPPDGLAGILHRYATKDTSGPAWRVWGGDPSEPLWQAHFSFGTPTTLVAAFTASLISTEPLQRTVQDIPVPTRRALYIATPTPGQSHGNTPGAAPAPPGARPGRTR</sequence>
<feature type="domain" description="DUF317" evidence="2">
    <location>
        <begin position="160"/>
        <end position="217"/>
    </location>
</feature>
<evidence type="ECO:0000313" key="6">
    <source>
        <dbReference type="Proteomes" id="UP001282288"/>
    </source>
</evidence>
<name>A0AAP6BJ97_9ACTN</name>
<dbReference type="Proteomes" id="UP001272987">
    <property type="component" value="Unassembled WGS sequence"/>
</dbReference>
<protein>
    <submittedName>
        <fullName evidence="3">DUF317 domain-containing protein</fullName>
    </submittedName>
</protein>
<feature type="region of interest" description="Disordered" evidence="1">
    <location>
        <begin position="237"/>
        <end position="263"/>
    </location>
</feature>
<gene>
    <name evidence="3" type="ORF">PV399_38715</name>
    <name evidence="4" type="ORF">PV666_44575</name>
</gene>
<dbReference type="InterPro" id="IPR005523">
    <property type="entry name" value="DUF317_SPDY"/>
</dbReference>
<accession>A0AAP6BJ97</accession>
<dbReference type="Pfam" id="PF03771">
    <property type="entry name" value="SPDY"/>
    <property type="match status" value="2"/>
</dbReference>
<evidence type="ECO:0000313" key="3">
    <source>
        <dbReference type="EMBL" id="MDX2965605.1"/>
    </source>
</evidence>
<proteinExistence type="predicted"/>
<dbReference type="AlphaFoldDB" id="A0AAP6BJ97"/>
<dbReference type="EMBL" id="JARAWC010000044">
    <property type="protein sequence ID" value="MDX2965605.1"/>
    <property type="molecule type" value="Genomic_DNA"/>
</dbReference>
<feature type="domain" description="DUF317" evidence="2">
    <location>
        <begin position="56"/>
        <end position="113"/>
    </location>
</feature>
<dbReference type="EMBL" id="JARAWP010000039">
    <property type="protein sequence ID" value="MDX3024893.1"/>
    <property type="molecule type" value="Genomic_DNA"/>
</dbReference>
<comment type="caution">
    <text evidence="3">The sequence shown here is derived from an EMBL/GenBank/DDBJ whole genome shotgun (WGS) entry which is preliminary data.</text>
</comment>
<evidence type="ECO:0000259" key="2">
    <source>
        <dbReference type="Pfam" id="PF03771"/>
    </source>
</evidence>
<dbReference type="Proteomes" id="UP001282288">
    <property type="component" value="Unassembled WGS sequence"/>
</dbReference>
<evidence type="ECO:0000313" key="4">
    <source>
        <dbReference type="EMBL" id="MDX3024893.1"/>
    </source>
</evidence>
<dbReference type="RefSeq" id="WP_010352580.1">
    <property type="nucleotide sequence ID" value="NZ_CP122369.1"/>
</dbReference>
<evidence type="ECO:0000313" key="5">
    <source>
        <dbReference type="Proteomes" id="UP001272987"/>
    </source>
</evidence>
<evidence type="ECO:0000256" key="1">
    <source>
        <dbReference type="SAM" id="MobiDB-lite"/>
    </source>
</evidence>
<organism evidence="3 6">
    <name type="scientific">Streptomyces acidiscabies</name>
    <dbReference type="NCBI Taxonomy" id="42234"/>
    <lineage>
        <taxon>Bacteria</taxon>
        <taxon>Bacillati</taxon>
        <taxon>Actinomycetota</taxon>
        <taxon>Actinomycetes</taxon>
        <taxon>Kitasatosporales</taxon>
        <taxon>Streptomycetaceae</taxon>
        <taxon>Streptomyces</taxon>
    </lineage>
</organism>